<organism evidence="3 4">
    <name type="scientific">Eiseniibacteriota bacterium</name>
    <dbReference type="NCBI Taxonomy" id="2212470"/>
    <lineage>
        <taxon>Bacteria</taxon>
        <taxon>Candidatus Eiseniibacteriota</taxon>
    </lineage>
</organism>
<feature type="transmembrane region" description="Helical" evidence="1">
    <location>
        <begin position="199"/>
        <end position="224"/>
    </location>
</feature>
<dbReference type="SUPFAM" id="SSF49785">
    <property type="entry name" value="Galactose-binding domain-like"/>
    <property type="match status" value="1"/>
</dbReference>
<feature type="transmembrane region" description="Helical" evidence="1">
    <location>
        <begin position="122"/>
        <end position="139"/>
    </location>
</feature>
<evidence type="ECO:0000259" key="2">
    <source>
        <dbReference type="SMART" id="SM00776"/>
    </source>
</evidence>
<evidence type="ECO:0000256" key="1">
    <source>
        <dbReference type="SAM" id="Phobius"/>
    </source>
</evidence>
<reference evidence="3" key="2">
    <citation type="journal article" date="2021" name="Microbiome">
        <title>Successional dynamics and alternative stable states in a saline activated sludge microbial community over 9 years.</title>
        <authorList>
            <person name="Wang Y."/>
            <person name="Ye J."/>
            <person name="Ju F."/>
            <person name="Liu L."/>
            <person name="Boyd J.A."/>
            <person name="Deng Y."/>
            <person name="Parks D.H."/>
            <person name="Jiang X."/>
            <person name="Yin X."/>
            <person name="Woodcroft B.J."/>
            <person name="Tyson G.W."/>
            <person name="Hugenholtz P."/>
            <person name="Polz M.F."/>
            <person name="Zhang T."/>
        </authorList>
    </citation>
    <scope>NUCLEOTIDE SEQUENCE</scope>
    <source>
        <strain evidence="3">HKST-UBA02</strain>
    </source>
</reference>
<keyword evidence="1" id="KW-0812">Transmembrane</keyword>
<keyword evidence="1" id="KW-1133">Transmembrane helix</keyword>
<dbReference type="InterPro" id="IPR013222">
    <property type="entry name" value="Glyco_hyd_98_carb-bd"/>
</dbReference>
<keyword evidence="1" id="KW-0472">Membrane</keyword>
<feature type="transmembrane region" description="Helical" evidence="1">
    <location>
        <begin position="236"/>
        <end position="254"/>
    </location>
</feature>
<feature type="transmembrane region" description="Helical" evidence="1">
    <location>
        <begin position="318"/>
        <end position="335"/>
    </location>
</feature>
<reference evidence="3" key="1">
    <citation type="submission" date="2020-04" db="EMBL/GenBank/DDBJ databases">
        <authorList>
            <person name="Zhang T."/>
        </authorList>
    </citation>
    <scope>NUCLEOTIDE SEQUENCE</scope>
    <source>
        <strain evidence="3">HKST-UBA02</strain>
    </source>
</reference>
<feature type="transmembrane region" description="Helical" evidence="1">
    <location>
        <begin position="466"/>
        <end position="486"/>
    </location>
</feature>
<dbReference type="InterPro" id="IPR008979">
    <property type="entry name" value="Galactose-bd-like_sf"/>
</dbReference>
<proteinExistence type="predicted"/>
<feature type="transmembrane region" description="Helical" evidence="1">
    <location>
        <begin position="386"/>
        <end position="411"/>
    </location>
</feature>
<protein>
    <submittedName>
        <fullName evidence="3">NPCBM/NEW2 domain-containing protein</fullName>
    </submittedName>
</protein>
<dbReference type="Proteomes" id="UP000739538">
    <property type="component" value="Unassembled WGS sequence"/>
</dbReference>
<accession>A0A956ND42</accession>
<evidence type="ECO:0000313" key="4">
    <source>
        <dbReference type="Proteomes" id="UP000739538"/>
    </source>
</evidence>
<dbReference type="EMBL" id="JAGQHS010000081">
    <property type="protein sequence ID" value="MCA9757090.1"/>
    <property type="molecule type" value="Genomic_DNA"/>
</dbReference>
<feature type="transmembrane region" description="Helical" evidence="1">
    <location>
        <begin position="21"/>
        <end position="39"/>
    </location>
</feature>
<dbReference type="Pfam" id="PF08305">
    <property type="entry name" value="NPCBM"/>
    <property type="match status" value="1"/>
</dbReference>
<evidence type="ECO:0000313" key="3">
    <source>
        <dbReference type="EMBL" id="MCA9757090.1"/>
    </source>
</evidence>
<dbReference type="AlphaFoldDB" id="A0A956ND42"/>
<comment type="caution">
    <text evidence="3">The sequence shown here is derived from an EMBL/GenBank/DDBJ whole genome shotgun (WGS) entry which is preliminary data.</text>
</comment>
<feature type="domain" description="Glycosyl hydrolase family 98 putative carbohydrate-binding module" evidence="2">
    <location>
        <begin position="658"/>
        <end position="797"/>
    </location>
</feature>
<name>A0A956ND42_UNCEI</name>
<sequence length="805" mass="88147">MSHTNQSSTHAPSRMGRLFGTIEALALFALGFGLMLVFYGGTVSSPGAEIGVPGHDSFYHIAMASILTKYGAMSQFPWLEYVYFRDQGTAFVSHHWGFHVMLMPFVKLAELTTGDALEGGRWATSTFFGLNLVVFHFLLRLKRVPMHWLWIGLFFLLPDQFYARHGFVRAIGPSLLFMQLTLLALFARRYWLAGLAVGAYVHLYLGAVMFGPLLVAIHAAALALGPKGDREWPWKMVALTAGGWALGVVTYPYAGGMYEFLKLQVFGSGLSPDIEVGREWKPYSDAWFLVRMAGPLLAVWVAALVLRFRTGPRLSATDTTLLVLQFLFLVLTVKARRFIEYWPPICLLSAAYMAASPLSELAGAARNAWARRRGAQPGDGDAIRSGGGAIHAGVIGAAVLALVAVSGFAWYRVASEEDAALLLRHWAVWAVPVLVVAGVCATRALNRAADGLELPFGTSAAGRIAFAGLAAVLIPGATLAIGAGSLSSAVGQLRCYYDLDEVRSMMAYLENHSDAGDLVFTDDWDVFPLYFFHNRHNHYIVGLDPKFTHQREPDLWNRYVKISRGKVPSTIRLASATDGSEQASVDLEDIREAFGARWVVVDDDHSALSDALAHAPEFAELVYPEGMDYDAARRSEYVIFRIRSEEEERQIAGSKRDLTAPLYLSDLRAVSVAQGWGDLAVDRTVDGNDIRLGGEEFARGLGTHAPCTLVYDIPEGQEFFEAVVGVDDETEGRGSVIASVSLDGELMYETTILRGRGEPVELRIPVGGATRIELGAEPTEDGQRFDHVSWADARFLRSPVETAVP</sequence>
<dbReference type="InterPro" id="IPR038637">
    <property type="entry name" value="NPCBM_sf"/>
</dbReference>
<feature type="transmembrane region" description="Helical" evidence="1">
    <location>
        <begin position="426"/>
        <end position="445"/>
    </location>
</feature>
<gene>
    <name evidence="3" type="ORF">KDA27_14895</name>
</gene>
<dbReference type="Gene3D" id="2.60.120.1060">
    <property type="entry name" value="NPCBM/NEW2 domain"/>
    <property type="match status" value="1"/>
</dbReference>
<feature type="transmembrane region" description="Helical" evidence="1">
    <location>
        <begin position="167"/>
        <end position="187"/>
    </location>
</feature>
<dbReference type="SMART" id="SM00776">
    <property type="entry name" value="NPCBM"/>
    <property type="match status" value="1"/>
</dbReference>
<feature type="transmembrane region" description="Helical" evidence="1">
    <location>
        <begin position="286"/>
        <end position="306"/>
    </location>
</feature>